<dbReference type="AlphaFoldDB" id="A0A4S3KPW6"/>
<gene>
    <name evidence="3" type="ORF">B1806_05805</name>
</gene>
<evidence type="ECO:0000259" key="2">
    <source>
        <dbReference type="Pfam" id="PF26343"/>
    </source>
</evidence>
<dbReference type="RefSeq" id="WP_081127359.1">
    <property type="nucleotide sequence ID" value="NZ_LDOS01000002.1"/>
</dbReference>
<protein>
    <submittedName>
        <fullName evidence="3">Uncharacterized protein</fullName>
    </submittedName>
</protein>
<comment type="caution">
    <text evidence="3">The sequence shown here is derived from an EMBL/GenBank/DDBJ whole genome shotgun (WGS) entry which is preliminary data.</text>
</comment>
<dbReference type="STRING" id="993689.GCA_002077135_02065"/>
<dbReference type="EMBL" id="MWQO01000017">
    <property type="protein sequence ID" value="THD11043.1"/>
    <property type="molecule type" value="Genomic_DNA"/>
</dbReference>
<dbReference type="InterPro" id="IPR002716">
    <property type="entry name" value="PIN_dom"/>
</dbReference>
<dbReference type="Pfam" id="PF13470">
    <property type="entry name" value="PIN_3"/>
    <property type="match status" value="1"/>
</dbReference>
<proteinExistence type="predicted"/>
<feature type="domain" description="PIN" evidence="1">
    <location>
        <begin position="12"/>
        <end position="80"/>
    </location>
</feature>
<evidence type="ECO:0000259" key="1">
    <source>
        <dbReference type="Pfam" id="PF13470"/>
    </source>
</evidence>
<organism evidence="3 4">
    <name type="scientific">Metallibacterium scheffleri</name>
    <dbReference type="NCBI Taxonomy" id="993689"/>
    <lineage>
        <taxon>Bacteria</taxon>
        <taxon>Pseudomonadati</taxon>
        <taxon>Pseudomonadota</taxon>
        <taxon>Gammaproteobacteria</taxon>
        <taxon>Lysobacterales</taxon>
        <taxon>Rhodanobacteraceae</taxon>
        <taxon>Metallibacterium</taxon>
    </lineage>
</organism>
<sequence length="157" mass="17314">MRLPSRARSWTWATEFRRVADFTAAQLGRTRDLMNAHVRDALVENYEPLIPALTLPDADDRHVLAAAIRGRADVIVTFNRSDFPKAALDPYGIAAQHPDAFVQHVIDLAPGIVLGAVERLRSSLRNPPVDKPQHLDTIERQGLPGSAAKLRGLMLPA</sequence>
<name>A0A4S3KPW6_9GAMM</name>
<evidence type="ECO:0000313" key="4">
    <source>
        <dbReference type="Proteomes" id="UP000307749"/>
    </source>
</evidence>
<feature type="domain" description="VapC50 C-terminal" evidence="2">
    <location>
        <begin position="98"/>
        <end position="151"/>
    </location>
</feature>
<dbReference type="OrthoDB" id="211933at2"/>
<dbReference type="Pfam" id="PF26343">
    <property type="entry name" value="VapC50_C"/>
    <property type="match status" value="1"/>
</dbReference>
<dbReference type="Proteomes" id="UP000307749">
    <property type="component" value="Unassembled WGS sequence"/>
</dbReference>
<keyword evidence="4" id="KW-1185">Reference proteome</keyword>
<evidence type="ECO:0000313" key="3">
    <source>
        <dbReference type="EMBL" id="THD11043.1"/>
    </source>
</evidence>
<reference evidence="3 4" key="1">
    <citation type="submission" date="2017-02" db="EMBL/GenBank/DDBJ databases">
        <title>Whole genome sequencing of Metallibacterium scheffleri DSM 24874 (T).</title>
        <authorList>
            <person name="Kumar S."/>
            <person name="Patil P."/>
            <person name="Patil P.B."/>
        </authorList>
    </citation>
    <scope>NUCLEOTIDE SEQUENCE [LARGE SCALE GENOMIC DNA]</scope>
    <source>
        <strain evidence="3 4">DSM 24874</strain>
    </source>
</reference>
<dbReference type="InterPro" id="IPR058652">
    <property type="entry name" value="VapC50_C"/>
</dbReference>
<accession>A0A4S3KPW6</accession>